<dbReference type="Proteomes" id="UP001141434">
    <property type="component" value="Unassembled WGS sequence"/>
</dbReference>
<keyword evidence="2" id="KW-1185">Reference proteome</keyword>
<sequence>MWCDASGSFLPKCRSNRNGVWDRFSAGPYSFLSTATDLVYPESYPDLWSGIVNSVYGADPKGLVHDTRAWGCPDLVRIGCEATQKIGAKAVISFSNEVVMRLIVGELERRGIPTHGAMWDS</sequence>
<dbReference type="PANTHER" id="PTHR33927">
    <property type="entry name" value="TRANSMEMBRANE PROTEIN"/>
    <property type="match status" value="1"/>
</dbReference>
<name>A0A9W9F1T7_9EURO</name>
<dbReference type="OrthoDB" id="3142841at2759"/>
<dbReference type="PANTHER" id="PTHR33927:SF5">
    <property type="entry name" value="ENZYME, PUTATIVE (AFU_ORTHOLOGUE AFUA_8G01222)-RELATED"/>
    <property type="match status" value="1"/>
</dbReference>
<proteinExistence type="predicted"/>
<comment type="caution">
    <text evidence="1">The sequence shown here is derived from an EMBL/GenBank/DDBJ whole genome shotgun (WGS) entry which is preliminary data.</text>
</comment>
<evidence type="ECO:0000313" key="1">
    <source>
        <dbReference type="EMBL" id="KAJ5091916.1"/>
    </source>
</evidence>
<accession>A0A9W9F1T7</accession>
<reference evidence="1" key="2">
    <citation type="journal article" date="2023" name="IMA Fungus">
        <title>Comparative genomic study of the Penicillium genus elucidates a diverse pangenome and 15 lateral gene transfer events.</title>
        <authorList>
            <person name="Petersen C."/>
            <person name="Sorensen T."/>
            <person name="Nielsen M.R."/>
            <person name="Sondergaard T.E."/>
            <person name="Sorensen J.L."/>
            <person name="Fitzpatrick D.A."/>
            <person name="Frisvad J.C."/>
            <person name="Nielsen K.L."/>
        </authorList>
    </citation>
    <scope>NUCLEOTIDE SEQUENCE</scope>
    <source>
        <strain evidence="1">IBT 34128</strain>
    </source>
</reference>
<organism evidence="1 2">
    <name type="scientific">Penicillium alfredii</name>
    <dbReference type="NCBI Taxonomy" id="1506179"/>
    <lineage>
        <taxon>Eukaryota</taxon>
        <taxon>Fungi</taxon>
        <taxon>Dikarya</taxon>
        <taxon>Ascomycota</taxon>
        <taxon>Pezizomycotina</taxon>
        <taxon>Eurotiomycetes</taxon>
        <taxon>Eurotiomycetidae</taxon>
        <taxon>Eurotiales</taxon>
        <taxon>Aspergillaceae</taxon>
        <taxon>Penicillium</taxon>
    </lineage>
</organism>
<gene>
    <name evidence="1" type="ORF">NUU61_006786</name>
</gene>
<protein>
    <submittedName>
        <fullName evidence="1">Uncharacterized protein</fullName>
    </submittedName>
</protein>
<dbReference type="InterPro" id="IPR052979">
    <property type="entry name" value="Adenylate-forming_domain"/>
</dbReference>
<dbReference type="GeneID" id="81396482"/>
<dbReference type="RefSeq" id="XP_056510113.1">
    <property type="nucleotide sequence ID" value="XM_056657313.1"/>
</dbReference>
<dbReference type="EMBL" id="JAPMSZ010000009">
    <property type="protein sequence ID" value="KAJ5091916.1"/>
    <property type="molecule type" value="Genomic_DNA"/>
</dbReference>
<evidence type="ECO:0000313" key="2">
    <source>
        <dbReference type="Proteomes" id="UP001141434"/>
    </source>
</evidence>
<reference evidence="1" key="1">
    <citation type="submission" date="2022-11" db="EMBL/GenBank/DDBJ databases">
        <authorList>
            <person name="Petersen C."/>
        </authorList>
    </citation>
    <scope>NUCLEOTIDE SEQUENCE</scope>
    <source>
        <strain evidence="1">IBT 34128</strain>
    </source>
</reference>
<dbReference type="AlphaFoldDB" id="A0A9W9F1T7"/>